<gene>
    <name evidence="1" type="ORF">B0A66_12400</name>
</gene>
<name>A0A226H7V8_9FLAO</name>
<proteinExistence type="predicted"/>
<evidence type="ECO:0000313" key="2">
    <source>
        <dbReference type="Proteomes" id="UP000198345"/>
    </source>
</evidence>
<evidence type="ECO:0000313" key="1">
    <source>
        <dbReference type="EMBL" id="OXA90367.1"/>
    </source>
</evidence>
<sequence length="84" mass="8826">MASLFNPVTPENPGYYVEKKITPIAANKILCAGGGSFLLGKALKLVGQKKIGSFIGSWALPLLVVGGYRKITDSLDAESNKGAM</sequence>
<dbReference type="EMBL" id="MUGW01000025">
    <property type="protein sequence ID" value="OXA90367.1"/>
    <property type="molecule type" value="Genomic_DNA"/>
</dbReference>
<accession>A0A226H7V8</accession>
<comment type="caution">
    <text evidence="1">The sequence shown here is derived from an EMBL/GenBank/DDBJ whole genome shotgun (WGS) entry which is preliminary data.</text>
</comment>
<organism evidence="1 2">
    <name type="scientific">Flavobacterium hercynium</name>
    <dbReference type="NCBI Taxonomy" id="387094"/>
    <lineage>
        <taxon>Bacteria</taxon>
        <taxon>Pseudomonadati</taxon>
        <taxon>Bacteroidota</taxon>
        <taxon>Flavobacteriia</taxon>
        <taxon>Flavobacteriales</taxon>
        <taxon>Flavobacteriaceae</taxon>
        <taxon>Flavobacterium</taxon>
    </lineage>
</organism>
<dbReference type="Proteomes" id="UP000198345">
    <property type="component" value="Unassembled WGS sequence"/>
</dbReference>
<protein>
    <submittedName>
        <fullName evidence="1">Uncharacterized protein</fullName>
    </submittedName>
</protein>
<dbReference type="OrthoDB" id="288286at2"/>
<keyword evidence="2" id="KW-1185">Reference proteome</keyword>
<dbReference type="RefSeq" id="WP_089050155.1">
    <property type="nucleotide sequence ID" value="NZ_FXTV01000009.1"/>
</dbReference>
<dbReference type="AlphaFoldDB" id="A0A226H7V8"/>
<reference evidence="1 2" key="1">
    <citation type="submission" date="2016-11" db="EMBL/GenBank/DDBJ databases">
        <title>Whole genomes of Flavobacteriaceae.</title>
        <authorList>
            <person name="Stine C."/>
            <person name="Li C."/>
            <person name="Tadesse D."/>
        </authorList>
    </citation>
    <scope>NUCLEOTIDE SEQUENCE [LARGE SCALE GENOMIC DNA]</scope>
    <source>
        <strain evidence="1 2">DSM 18292</strain>
    </source>
</reference>